<name>A0A7J6V3I9_THATH</name>
<evidence type="ECO:0000313" key="2">
    <source>
        <dbReference type="Proteomes" id="UP000554482"/>
    </source>
</evidence>
<protein>
    <recommendedName>
        <fullName evidence="3">Retrotransposon gag domain-containing protein</fullName>
    </recommendedName>
</protein>
<reference evidence="1 2" key="1">
    <citation type="submission" date="2020-06" db="EMBL/GenBank/DDBJ databases">
        <title>Transcriptomic and genomic resources for Thalictrum thalictroides and T. hernandezii: Facilitating candidate gene discovery in an emerging model plant lineage.</title>
        <authorList>
            <person name="Arias T."/>
            <person name="Riano-Pachon D.M."/>
            <person name="Di Stilio V.S."/>
        </authorList>
    </citation>
    <scope>NUCLEOTIDE SEQUENCE [LARGE SCALE GENOMIC DNA]</scope>
    <source>
        <strain evidence="2">cv. WT478/WT964</strain>
        <tissue evidence="1">Leaves</tissue>
    </source>
</reference>
<comment type="caution">
    <text evidence="1">The sequence shown here is derived from an EMBL/GenBank/DDBJ whole genome shotgun (WGS) entry which is preliminary data.</text>
</comment>
<dbReference type="Pfam" id="PF14223">
    <property type="entry name" value="Retrotran_gag_2"/>
    <property type="match status" value="1"/>
</dbReference>
<dbReference type="PANTHER" id="PTHR37610:SF40">
    <property type="entry name" value="OS01G0909600 PROTEIN"/>
    <property type="match status" value="1"/>
</dbReference>
<sequence>MIGKEVWDIVTGAFPKPRDEQKPDFVKNKAKWERNTAKIITWINISVDKTIQIELSKFDTTKDCWDHLKKIINKSNYAREYQLENDIKAARQKDSTIQQFYHEMTTLWEQLDMVDSTELLAFQPYADKRKRQKLF</sequence>
<keyword evidence="2" id="KW-1185">Reference proteome</keyword>
<dbReference type="Proteomes" id="UP000554482">
    <property type="component" value="Unassembled WGS sequence"/>
</dbReference>
<evidence type="ECO:0008006" key="3">
    <source>
        <dbReference type="Google" id="ProtNLM"/>
    </source>
</evidence>
<organism evidence="1 2">
    <name type="scientific">Thalictrum thalictroides</name>
    <name type="common">Rue-anemone</name>
    <name type="synonym">Anemone thalictroides</name>
    <dbReference type="NCBI Taxonomy" id="46969"/>
    <lineage>
        <taxon>Eukaryota</taxon>
        <taxon>Viridiplantae</taxon>
        <taxon>Streptophyta</taxon>
        <taxon>Embryophyta</taxon>
        <taxon>Tracheophyta</taxon>
        <taxon>Spermatophyta</taxon>
        <taxon>Magnoliopsida</taxon>
        <taxon>Ranunculales</taxon>
        <taxon>Ranunculaceae</taxon>
        <taxon>Thalictroideae</taxon>
        <taxon>Thalictrum</taxon>
    </lineage>
</organism>
<gene>
    <name evidence="1" type="ORF">FRX31_030924</name>
</gene>
<accession>A0A7J6V3I9</accession>
<dbReference type="EMBL" id="JABWDY010038699">
    <property type="protein sequence ID" value="KAF5179486.1"/>
    <property type="molecule type" value="Genomic_DNA"/>
</dbReference>
<dbReference type="OrthoDB" id="1706811at2759"/>
<proteinExistence type="predicted"/>
<dbReference type="PANTHER" id="PTHR37610">
    <property type="entry name" value="CCHC-TYPE DOMAIN-CONTAINING PROTEIN"/>
    <property type="match status" value="1"/>
</dbReference>
<evidence type="ECO:0000313" key="1">
    <source>
        <dbReference type="EMBL" id="KAF5179486.1"/>
    </source>
</evidence>
<dbReference type="AlphaFoldDB" id="A0A7J6V3I9"/>